<proteinExistence type="predicted"/>
<comment type="caution">
    <text evidence="3">The sequence shown here is derived from an EMBL/GenBank/DDBJ whole genome shotgun (WGS) entry which is preliminary data.</text>
</comment>
<feature type="domain" description="Autotransporter" evidence="2">
    <location>
        <begin position="818"/>
        <end position="1094"/>
    </location>
</feature>
<evidence type="ECO:0000313" key="4">
    <source>
        <dbReference type="Proteomes" id="UP001204615"/>
    </source>
</evidence>
<dbReference type="EMBL" id="JAMZEK010000001">
    <property type="protein sequence ID" value="MCP1373183.1"/>
    <property type="molecule type" value="Genomic_DNA"/>
</dbReference>
<evidence type="ECO:0000313" key="3">
    <source>
        <dbReference type="EMBL" id="MCP1373183.1"/>
    </source>
</evidence>
<feature type="chain" id="PRO_5045720403" evidence="1">
    <location>
        <begin position="24"/>
        <end position="1094"/>
    </location>
</feature>
<evidence type="ECO:0000256" key="1">
    <source>
        <dbReference type="SAM" id="SignalP"/>
    </source>
</evidence>
<dbReference type="Proteomes" id="UP001204615">
    <property type="component" value="Unassembled WGS sequence"/>
</dbReference>
<organism evidence="3 4">
    <name type="scientific">Dyella lutea</name>
    <dbReference type="NCBI Taxonomy" id="2950441"/>
    <lineage>
        <taxon>Bacteria</taxon>
        <taxon>Pseudomonadati</taxon>
        <taxon>Pseudomonadota</taxon>
        <taxon>Gammaproteobacteria</taxon>
        <taxon>Lysobacterales</taxon>
        <taxon>Rhodanobacteraceae</taxon>
        <taxon>Dyella</taxon>
    </lineage>
</organism>
<dbReference type="RefSeq" id="WP_253564935.1">
    <property type="nucleotide sequence ID" value="NZ_JAMZEK010000001.1"/>
</dbReference>
<keyword evidence="1" id="KW-0732">Signal</keyword>
<feature type="signal peptide" evidence="1">
    <location>
        <begin position="1"/>
        <end position="23"/>
    </location>
</feature>
<dbReference type="PROSITE" id="PS51208">
    <property type="entry name" value="AUTOTRANSPORTER"/>
    <property type="match status" value="1"/>
</dbReference>
<dbReference type="SMART" id="SM00869">
    <property type="entry name" value="Autotransporter"/>
    <property type="match status" value="1"/>
</dbReference>
<evidence type="ECO:0000259" key="2">
    <source>
        <dbReference type="PROSITE" id="PS51208"/>
    </source>
</evidence>
<dbReference type="InterPro" id="IPR005546">
    <property type="entry name" value="Autotransporte_beta"/>
</dbReference>
<accession>A0ABT1F9S1</accession>
<dbReference type="Pfam" id="PF03797">
    <property type="entry name" value="Autotransporter"/>
    <property type="match status" value="1"/>
</dbReference>
<keyword evidence="4" id="KW-1185">Reference proteome</keyword>
<dbReference type="SUPFAM" id="SSF103515">
    <property type="entry name" value="Autotransporter"/>
    <property type="match status" value="1"/>
</dbReference>
<protein>
    <submittedName>
        <fullName evidence="3">Autotransporter domain-containing protein</fullName>
    </submittedName>
</protein>
<dbReference type="Gene3D" id="2.40.128.130">
    <property type="entry name" value="Autotransporter beta-domain"/>
    <property type="match status" value="1"/>
</dbReference>
<reference evidence="3 4" key="1">
    <citation type="submission" date="2022-06" db="EMBL/GenBank/DDBJ databases">
        <title>Dyella sp. Sa strain:Sa Genome sequencing.</title>
        <authorList>
            <person name="Park S."/>
        </authorList>
    </citation>
    <scope>NUCLEOTIDE SEQUENCE [LARGE SCALE GENOMIC DNA]</scope>
    <source>
        <strain evidence="3 4">Sa</strain>
    </source>
</reference>
<dbReference type="InterPro" id="IPR036709">
    <property type="entry name" value="Autotransporte_beta_dom_sf"/>
</dbReference>
<name>A0ABT1F9S1_9GAMM</name>
<sequence>MSKIAYRPLAIALACAFASHAWAQTTDVPLDLIRQDYGNGQYGYRLGINVGVNGAAPKEYLFDTGSDSFNIDVGLGALQGSSPDWFPNEAGASTGPLQFYLYGDGSYGYLQSSTTVSSMQFYNSGSSTRVGSFGTAAGAPVAINYAWVSSTSTGDPVGTVGNVTLKIDTDFQKNLADGKAPEEGAFYGTFGAGDFGNGVPGMLTKSGYIVEANGGAGVPGQCGQGCMILGLTPALRAQFLSVVSWSGGAQGQFALSGAPSASQFDTQFVYALSDGRHTSTAVLPTLFDTGTPNIMLIDNGVGLVAGETTAGHLNPYGDENPGITLTVTGAAHGALPASITTGNDASGDYSNVVTLGPYGGFPSSAIYGISFFMHNAVMYDLANQSTGYTPFYVTDAPITTGFTATAAMGPLGLAGTISGNGPFAVATGGVANLSGSNTYTGATVVEHGGWLGLAGPGSIAQSSGAQIDGALDISRTAQATKLASLSGSGEVLLGSNVLMLTGASGNFAGRLADGGLSGTGGGALVVAGGRQQLSGSNTYTGTTGVAARGELLLTGSLVSGVLNLGVLDNQGRIGGSVVNQGLLNDSGDIGGGLDSSGILAGQGRIGGDLLASAGGIAPDGRGLLGAGDYRQSAGATLRVQPLASQPDAAAGIAVDGSAYLAAGALLGAAPSVPGRFYQAGARYTVLSAGRGVQGRYTLAGNGAVSAVLGVAPAYDADHVYLDVVQQRSLASIDGTRNQRAVLGGVQTLAVANPVFTAVANQPTDAAIRNAGDALSGDIHPSFQGTLLDDSRFIRDAADGRLVQSTGADLAAGPAVDAPTANGLTAWGQVVGAWGHRASDGNAAGTPRSLGGAIVGGDLPVGEQARVGLMAGYTRTSLRVPARAGTDRSNDTHLGIYAGEQRGNWRLRGALAYSWHRFDAARTAAFDGFSERLFAHGHAGTTQAFGELGRLMSWHGTSLEPFAQVAYVRLASPAFAERGGQAALAVQGHDDVLAYGTLGTRAGTRFLMGRRTLDAHLQIGWRHGFGRMRPQAEMTFDGSSAFIVEGVPMARDAMVLDADLTMPLSRSTALTLAYDGLLGHRSVDGAVRGGIVWRF</sequence>
<gene>
    <name evidence="3" type="ORF">NC595_03820</name>
</gene>